<organism evidence="1 2">
    <name type="scientific">Protopolystoma xenopodis</name>
    <dbReference type="NCBI Taxonomy" id="117903"/>
    <lineage>
        <taxon>Eukaryota</taxon>
        <taxon>Metazoa</taxon>
        <taxon>Spiralia</taxon>
        <taxon>Lophotrochozoa</taxon>
        <taxon>Platyhelminthes</taxon>
        <taxon>Monogenea</taxon>
        <taxon>Polyopisthocotylea</taxon>
        <taxon>Polystomatidea</taxon>
        <taxon>Polystomatidae</taxon>
        <taxon>Protopolystoma</taxon>
    </lineage>
</organism>
<protein>
    <submittedName>
        <fullName evidence="1">Uncharacterized protein</fullName>
    </submittedName>
</protein>
<dbReference type="Proteomes" id="UP000784294">
    <property type="component" value="Unassembled WGS sequence"/>
</dbReference>
<reference evidence="1" key="1">
    <citation type="submission" date="2018-11" db="EMBL/GenBank/DDBJ databases">
        <authorList>
            <consortium name="Pathogen Informatics"/>
        </authorList>
    </citation>
    <scope>NUCLEOTIDE SEQUENCE</scope>
</reference>
<sequence>MATLTDNPESVKSYPRLTTALRSFTKLSLSSSIDPFSNYLDPILISKKRAQTSTSRCVRQSFLTLTGIRKHLLTLVSDEKVVRNFDELLSRFFESCQLLIGRESANLEETEILCVLLVFVHIGAQFLKLNDEGVPMNQIIGHFSLKRLQAKISNILGGIGASDPASAWNLVQTRLQALLFFDSIASHTLTSKKLVDLMRMFRNAVRNDQQASTSQTPTSEDIEAQHEYLICCNRDKYNLPQEKERNPYKTSKDFLKEAAAYLYDSIFAPACDLSWDSTYPMSQSNGATAATDALT</sequence>
<keyword evidence="2" id="KW-1185">Reference proteome</keyword>
<evidence type="ECO:0000313" key="2">
    <source>
        <dbReference type="Proteomes" id="UP000784294"/>
    </source>
</evidence>
<comment type="caution">
    <text evidence="1">The sequence shown here is derived from an EMBL/GenBank/DDBJ whole genome shotgun (WGS) entry which is preliminary data.</text>
</comment>
<proteinExistence type="predicted"/>
<accession>A0A3S5CPS8</accession>
<gene>
    <name evidence="1" type="ORF">PXEA_LOCUS31705</name>
</gene>
<dbReference type="AlphaFoldDB" id="A0A3S5CPS8"/>
<name>A0A3S5CPS8_9PLAT</name>
<evidence type="ECO:0000313" key="1">
    <source>
        <dbReference type="EMBL" id="VEL38265.1"/>
    </source>
</evidence>
<dbReference type="EMBL" id="CAAALY010257397">
    <property type="protein sequence ID" value="VEL38265.1"/>
    <property type="molecule type" value="Genomic_DNA"/>
</dbReference>